<dbReference type="Proteomes" id="UP001217417">
    <property type="component" value="Unassembled WGS sequence"/>
</dbReference>
<dbReference type="AlphaFoldDB" id="A0AAD7QWW0"/>
<keyword evidence="4" id="KW-1185">Reference proteome</keyword>
<dbReference type="EMBL" id="JARPMG010000002">
    <property type="protein sequence ID" value="KAJ8102994.1"/>
    <property type="molecule type" value="Genomic_DNA"/>
</dbReference>
<feature type="compositionally biased region" description="Low complexity" evidence="1">
    <location>
        <begin position="178"/>
        <end position="259"/>
    </location>
</feature>
<evidence type="ECO:0000256" key="1">
    <source>
        <dbReference type="SAM" id="MobiDB-lite"/>
    </source>
</evidence>
<evidence type="ECO:0000313" key="3">
    <source>
        <dbReference type="EMBL" id="KAJ8102994.1"/>
    </source>
</evidence>
<feature type="region of interest" description="Disordered" evidence="1">
    <location>
        <begin position="178"/>
        <end position="264"/>
    </location>
</feature>
<proteinExistence type="predicted"/>
<reference evidence="3" key="1">
    <citation type="submission" date="2023-03" db="EMBL/GenBank/DDBJ databases">
        <title>Near-Complete genome sequence of Lipomyces tetrasporous NRRL Y-64009, an oleaginous yeast capable of growing on lignocellulosic hydrolysates.</title>
        <authorList>
            <consortium name="Lawrence Berkeley National Laboratory"/>
            <person name="Jagtap S.S."/>
            <person name="Liu J.-J."/>
            <person name="Walukiewicz H.E."/>
            <person name="Pangilinan J."/>
            <person name="Lipzen A."/>
            <person name="Ahrendt S."/>
            <person name="Koriabine M."/>
            <person name="Cobaugh K."/>
            <person name="Salamov A."/>
            <person name="Yoshinaga Y."/>
            <person name="Ng V."/>
            <person name="Daum C."/>
            <person name="Grigoriev I.V."/>
            <person name="Slininger P.J."/>
            <person name="Dien B.S."/>
            <person name="Jin Y.-S."/>
            <person name="Rao C.V."/>
        </authorList>
    </citation>
    <scope>NUCLEOTIDE SEQUENCE</scope>
    <source>
        <strain evidence="3">NRRL Y-64009</strain>
    </source>
</reference>
<gene>
    <name evidence="3" type="ORF">POJ06DRAFT_246271</name>
</gene>
<sequence>MLHLRNIASYSLLLIASVLLMSWLVHLYLFETASANPAAIVQDNRAEMPRQVQFVKHDTPRRQIQTASRTSEGKTYAPDGTPLSGVPPKDNQPSVGWKQWVLGHDHRDGISGLSNSVTEDREVLVLESLSKHKLKTPRIRRAVNETFSASTGSSITSSSSISDSAFISSRSSETMVISASSSDSSSTVPSSIMDETSSSSSSGDLHSTASSSTSNSDSFTPSSTISTEGSPTSSSAMTVSASSSVSSETPVSTSVWTSTLQGPGGSALSTVTQTTVIYNIHSQTPSESPSSAVGAAPQLQTTADVSEATHRSVGPSAAIAAVLLMGILWLL</sequence>
<organism evidence="3 4">
    <name type="scientific">Lipomyces tetrasporus</name>
    <dbReference type="NCBI Taxonomy" id="54092"/>
    <lineage>
        <taxon>Eukaryota</taxon>
        <taxon>Fungi</taxon>
        <taxon>Dikarya</taxon>
        <taxon>Ascomycota</taxon>
        <taxon>Saccharomycotina</taxon>
        <taxon>Lipomycetes</taxon>
        <taxon>Lipomycetales</taxon>
        <taxon>Lipomycetaceae</taxon>
        <taxon>Lipomyces</taxon>
    </lineage>
</organism>
<name>A0AAD7QWW0_9ASCO</name>
<dbReference type="RefSeq" id="XP_056046444.1">
    <property type="nucleotide sequence ID" value="XM_056186768.1"/>
</dbReference>
<evidence type="ECO:0000313" key="4">
    <source>
        <dbReference type="Proteomes" id="UP001217417"/>
    </source>
</evidence>
<feature type="transmembrane region" description="Helical" evidence="2">
    <location>
        <begin position="7"/>
        <end position="29"/>
    </location>
</feature>
<comment type="caution">
    <text evidence="3">The sequence shown here is derived from an EMBL/GenBank/DDBJ whole genome shotgun (WGS) entry which is preliminary data.</text>
</comment>
<keyword evidence="2" id="KW-1133">Transmembrane helix</keyword>
<keyword evidence="2" id="KW-0812">Transmembrane</keyword>
<accession>A0AAD7QWW0</accession>
<evidence type="ECO:0000256" key="2">
    <source>
        <dbReference type="SAM" id="Phobius"/>
    </source>
</evidence>
<protein>
    <submittedName>
        <fullName evidence="3">Uncharacterized protein</fullName>
    </submittedName>
</protein>
<dbReference type="GeneID" id="80881934"/>
<feature type="region of interest" description="Disordered" evidence="1">
    <location>
        <begin position="56"/>
        <end position="92"/>
    </location>
</feature>
<keyword evidence="2" id="KW-0472">Membrane</keyword>